<organism evidence="2 3">
    <name type="scientific">Mucilaginibacter aquatilis</name>
    <dbReference type="NCBI Taxonomy" id="1517760"/>
    <lineage>
        <taxon>Bacteria</taxon>
        <taxon>Pseudomonadati</taxon>
        <taxon>Bacteroidota</taxon>
        <taxon>Sphingobacteriia</taxon>
        <taxon>Sphingobacteriales</taxon>
        <taxon>Sphingobacteriaceae</taxon>
        <taxon>Mucilaginibacter</taxon>
    </lineage>
</organism>
<comment type="caution">
    <text evidence="2">The sequence shown here is derived from an EMBL/GenBank/DDBJ whole genome shotgun (WGS) entry which is preliminary data.</text>
</comment>
<feature type="compositionally biased region" description="Basic and acidic residues" evidence="1">
    <location>
        <begin position="23"/>
        <end position="32"/>
    </location>
</feature>
<accession>A0A6I4I899</accession>
<dbReference type="EMBL" id="WQLA01000003">
    <property type="protein sequence ID" value="MVN91351.1"/>
    <property type="molecule type" value="Genomic_DNA"/>
</dbReference>
<feature type="region of interest" description="Disordered" evidence="1">
    <location>
        <begin position="1"/>
        <end position="32"/>
    </location>
</feature>
<name>A0A6I4I899_9SPHI</name>
<feature type="compositionally biased region" description="Basic and acidic residues" evidence="1">
    <location>
        <begin position="89"/>
        <end position="102"/>
    </location>
</feature>
<reference evidence="2 3" key="1">
    <citation type="submission" date="2019-12" db="EMBL/GenBank/DDBJ databases">
        <title>Mucilaginibacter sp. HME9299 genome sequencing and assembly.</title>
        <authorList>
            <person name="Kang H."/>
            <person name="Kim H."/>
            <person name="Joh K."/>
        </authorList>
    </citation>
    <scope>NUCLEOTIDE SEQUENCE [LARGE SCALE GENOMIC DNA]</scope>
    <source>
        <strain evidence="2 3">HME9299</strain>
    </source>
</reference>
<protein>
    <submittedName>
        <fullName evidence="2">Uncharacterized protein</fullName>
    </submittedName>
</protein>
<keyword evidence="3" id="KW-1185">Reference proteome</keyword>
<feature type="region of interest" description="Disordered" evidence="1">
    <location>
        <begin position="47"/>
        <end position="158"/>
    </location>
</feature>
<gene>
    <name evidence="2" type="ORF">GO816_09480</name>
</gene>
<dbReference type="Proteomes" id="UP000434850">
    <property type="component" value="Unassembled WGS sequence"/>
</dbReference>
<feature type="compositionally biased region" description="Basic and acidic residues" evidence="1">
    <location>
        <begin position="131"/>
        <end position="158"/>
    </location>
</feature>
<dbReference type="OrthoDB" id="799505at2"/>
<evidence type="ECO:0000256" key="1">
    <source>
        <dbReference type="SAM" id="MobiDB-lite"/>
    </source>
</evidence>
<sequence length="158" mass="17290">MALGKDEITNNNFNPEGQKAHAYKVEDDNNLDEKALKARNVIWGGEMADAETPGHESHGMGGHAFGEINETPAGDSPGNPSRNAGYKNEYFRRTEPAEEHPENQNFQPDHQEGAPDEDMGKEESPSFDAANDNKHEGGAEGNPDKIQEGTTYHDGDEK</sequence>
<dbReference type="AlphaFoldDB" id="A0A6I4I899"/>
<evidence type="ECO:0000313" key="3">
    <source>
        <dbReference type="Proteomes" id="UP000434850"/>
    </source>
</evidence>
<evidence type="ECO:0000313" key="2">
    <source>
        <dbReference type="EMBL" id="MVN91351.1"/>
    </source>
</evidence>
<proteinExistence type="predicted"/>
<dbReference type="RefSeq" id="WP_157541580.1">
    <property type="nucleotide sequence ID" value="NZ_WQLA01000003.1"/>
</dbReference>